<gene>
    <name evidence="1" type="ORF">DW060_10220</name>
</gene>
<dbReference type="Proteomes" id="UP000286598">
    <property type="component" value="Unassembled WGS sequence"/>
</dbReference>
<dbReference type="AlphaFoldDB" id="A0A3C0CDQ8"/>
<organism evidence="1 2">
    <name type="scientific">Leyella stercorea</name>
    <dbReference type="NCBI Taxonomy" id="363265"/>
    <lineage>
        <taxon>Bacteria</taxon>
        <taxon>Pseudomonadati</taxon>
        <taxon>Bacteroidota</taxon>
        <taxon>Bacteroidia</taxon>
        <taxon>Bacteroidales</taxon>
        <taxon>Prevotellaceae</taxon>
        <taxon>Leyella</taxon>
    </lineage>
</organism>
<sequence length="115" mass="12957">MKNKVSLANAGYALFLLFFALEPLLGKWDAYWYALCGLAVVLGVVLVAGIVCIFRRKVSTDDCMDAIKKHSPACFVFCLLGAALSYVYDEQMFYFWNFMVVLEGSNFVARLFKKA</sequence>
<name>A0A3C0CDQ8_9BACT</name>
<reference evidence="1 2" key="1">
    <citation type="submission" date="2018-08" db="EMBL/GenBank/DDBJ databases">
        <title>A genome reference for cultivated species of the human gut microbiota.</title>
        <authorList>
            <person name="Zou Y."/>
            <person name="Xue W."/>
            <person name="Luo G."/>
        </authorList>
    </citation>
    <scope>NUCLEOTIDE SEQUENCE [LARGE SCALE GENOMIC DNA]</scope>
    <source>
        <strain evidence="1 2">AF42-9</strain>
    </source>
</reference>
<dbReference type="EMBL" id="QRNO01000058">
    <property type="protein sequence ID" value="RHK48636.1"/>
    <property type="molecule type" value="Genomic_DNA"/>
</dbReference>
<evidence type="ECO:0000313" key="2">
    <source>
        <dbReference type="Proteomes" id="UP000286598"/>
    </source>
</evidence>
<keyword evidence="2" id="KW-1185">Reference proteome</keyword>
<comment type="caution">
    <text evidence="1">The sequence shown here is derived from an EMBL/GenBank/DDBJ whole genome shotgun (WGS) entry which is preliminary data.</text>
</comment>
<proteinExistence type="predicted"/>
<protein>
    <submittedName>
        <fullName evidence="1">Uncharacterized protein</fullName>
    </submittedName>
</protein>
<accession>A0A3C0CDQ8</accession>
<evidence type="ECO:0000313" key="1">
    <source>
        <dbReference type="EMBL" id="RHK48636.1"/>
    </source>
</evidence>
<dbReference type="RefSeq" id="WP_118355778.1">
    <property type="nucleotide sequence ID" value="NZ_CAUBBM010000068.1"/>
</dbReference>